<feature type="chain" id="PRO_5003403103" evidence="2">
    <location>
        <begin position="20"/>
        <end position="187"/>
    </location>
</feature>
<proteinExistence type="predicted"/>
<gene>
    <name evidence="3" type="ORF">CAEBREN_19132</name>
</gene>
<feature type="region of interest" description="Disordered" evidence="1">
    <location>
        <begin position="141"/>
        <end position="162"/>
    </location>
</feature>
<evidence type="ECO:0000313" key="3">
    <source>
        <dbReference type="EMBL" id="EGT49573.1"/>
    </source>
</evidence>
<reference evidence="4" key="1">
    <citation type="submission" date="2011-07" db="EMBL/GenBank/DDBJ databases">
        <authorList>
            <consortium name="Caenorhabditis brenneri Sequencing and Analysis Consortium"/>
            <person name="Wilson R.K."/>
        </authorList>
    </citation>
    <scope>NUCLEOTIDE SEQUENCE [LARGE SCALE GENOMIC DNA]</scope>
    <source>
        <strain evidence="4">PB2801</strain>
    </source>
</reference>
<dbReference type="HOGENOM" id="CLU_1448929_0_0_1"/>
<evidence type="ECO:0000256" key="2">
    <source>
        <dbReference type="SAM" id="SignalP"/>
    </source>
</evidence>
<keyword evidence="2" id="KW-0732">Signal</keyword>
<evidence type="ECO:0000313" key="4">
    <source>
        <dbReference type="Proteomes" id="UP000008068"/>
    </source>
</evidence>
<dbReference type="AlphaFoldDB" id="G0MDQ9"/>
<dbReference type="InParanoid" id="G0MDQ9"/>
<feature type="compositionally biased region" description="Polar residues" evidence="1">
    <location>
        <begin position="142"/>
        <end position="162"/>
    </location>
</feature>
<name>G0MDQ9_CAEBE</name>
<dbReference type="Proteomes" id="UP000008068">
    <property type="component" value="Unassembled WGS sequence"/>
</dbReference>
<feature type="signal peptide" evidence="2">
    <location>
        <begin position="1"/>
        <end position="19"/>
    </location>
</feature>
<sequence>MKSIVWMLIVFLISSLIVAQSTDEPDISPEEFLAQVNEIRRGFAKNLSISNMHELIWDESEKNGYTYAESYKQQLVDIDNEIGRLLEYLKGEHRIELNVDSFFFCPLHKKIGCSYIDRQKYPLRCSLSPITSEPAIPVKLPITQSATTPQKQESDTTEGVDQASSSGTILNVLQLSTVVFLNVFILV</sequence>
<dbReference type="EMBL" id="GL379790">
    <property type="protein sequence ID" value="EGT49573.1"/>
    <property type="molecule type" value="Genomic_DNA"/>
</dbReference>
<accession>G0MDQ9</accession>
<evidence type="ECO:0000256" key="1">
    <source>
        <dbReference type="SAM" id="MobiDB-lite"/>
    </source>
</evidence>
<protein>
    <submittedName>
        <fullName evidence="3">Uncharacterized protein</fullName>
    </submittedName>
</protein>
<organism evidence="4">
    <name type="scientific">Caenorhabditis brenneri</name>
    <name type="common">Nematode worm</name>
    <dbReference type="NCBI Taxonomy" id="135651"/>
    <lineage>
        <taxon>Eukaryota</taxon>
        <taxon>Metazoa</taxon>
        <taxon>Ecdysozoa</taxon>
        <taxon>Nematoda</taxon>
        <taxon>Chromadorea</taxon>
        <taxon>Rhabditida</taxon>
        <taxon>Rhabditina</taxon>
        <taxon>Rhabditomorpha</taxon>
        <taxon>Rhabditoidea</taxon>
        <taxon>Rhabditidae</taxon>
        <taxon>Peloderinae</taxon>
        <taxon>Caenorhabditis</taxon>
    </lineage>
</organism>
<keyword evidence="4" id="KW-1185">Reference proteome</keyword>